<comment type="caution">
    <text evidence="2">The sequence shown here is derived from an EMBL/GenBank/DDBJ whole genome shotgun (WGS) entry which is preliminary data.</text>
</comment>
<feature type="compositionally biased region" description="Basic and acidic residues" evidence="1">
    <location>
        <begin position="190"/>
        <end position="200"/>
    </location>
</feature>
<feature type="compositionally biased region" description="Acidic residues" evidence="1">
    <location>
        <begin position="116"/>
        <end position="126"/>
    </location>
</feature>
<evidence type="ECO:0000313" key="2">
    <source>
        <dbReference type="EMBL" id="KAK4030908.1"/>
    </source>
</evidence>
<name>A0ABR0B0K3_9CRUS</name>
<sequence length="238" mass="25629">MIDDVITGGPKLLRSPIIKPIVPKTTAIPDKFQGGQASEKTIEAVKKSASPIFKPKENPDDAQLKKLRTNVAYVAVPGLDNINSAKPRAKKITKNTTNGKTVDTESSPPIPRDHEESGEDFPDSDEQVAIPNTSHQEPEGERSGFPVERPEDPDPTNLVAKGHPIDISLSEQPADNGVEETNVSSEIFDGDSRGETHHTGEEDEENGTAGVRANGNFHDICEAVSDITSSDRFTTSPT</sequence>
<feature type="compositionally biased region" description="Polar residues" evidence="1">
    <location>
        <begin position="169"/>
        <end position="185"/>
    </location>
</feature>
<organism evidence="2 3">
    <name type="scientific">Daphnia magna</name>
    <dbReference type="NCBI Taxonomy" id="35525"/>
    <lineage>
        <taxon>Eukaryota</taxon>
        <taxon>Metazoa</taxon>
        <taxon>Ecdysozoa</taxon>
        <taxon>Arthropoda</taxon>
        <taxon>Crustacea</taxon>
        <taxon>Branchiopoda</taxon>
        <taxon>Diplostraca</taxon>
        <taxon>Cladocera</taxon>
        <taxon>Anomopoda</taxon>
        <taxon>Daphniidae</taxon>
        <taxon>Daphnia</taxon>
    </lineage>
</organism>
<dbReference type="Proteomes" id="UP001234178">
    <property type="component" value="Unassembled WGS sequence"/>
</dbReference>
<reference evidence="2 3" key="1">
    <citation type="journal article" date="2023" name="Nucleic Acids Res.">
        <title>The hologenome of Daphnia magna reveals possible DNA methylation and microbiome-mediated evolution of the host genome.</title>
        <authorList>
            <person name="Chaturvedi A."/>
            <person name="Li X."/>
            <person name="Dhandapani V."/>
            <person name="Marshall H."/>
            <person name="Kissane S."/>
            <person name="Cuenca-Cambronero M."/>
            <person name="Asole G."/>
            <person name="Calvet F."/>
            <person name="Ruiz-Romero M."/>
            <person name="Marangio P."/>
            <person name="Guigo R."/>
            <person name="Rago D."/>
            <person name="Mirbahai L."/>
            <person name="Eastwood N."/>
            <person name="Colbourne J.K."/>
            <person name="Zhou J."/>
            <person name="Mallon E."/>
            <person name="Orsini L."/>
        </authorList>
    </citation>
    <scope>NUCLEOTIDE SEQUENCE [LARGE SCALE GENOMIC DNA]</scope>
    <source>
        <strain evidence="2">LRV0_1</strain>
    </source>
</reference>
<keyword evidence="3" id="KW-1185">Reference proteome</keyword>
<feature type="compositionally biased region" description="Basic and acidic residues" evidence="1">
    <location>
        <begin position="136"/>
        <end position="152"/>
    </location>
</feature>
<accession>A0ABR0B0K3</accession>
<gene>
    <name evidence="2" type="ORF">OUZ56_024294</name>
</gene>
<feature type="region of interest" description="Disordered" evidence="1">
    <location>
        <begin position="83"/>
        <end position="213"/>
    </location>
</feature>
<evidence type="ECO:0000256" key="1">
    <source>
        <dbReference type="SAM" id="MobiDB-lite"/>
    </source>
</evidence>
<protein>
    <submittedName>
        <fullName evidence="2">Uncharacterized protein</fullName>
    </submittedName>
</protein>
<dbReference type="EMBL" id="JAOYFB010000039">
    <property type="protein sequence ID" value="KAK4030908.1"/>
    <property type="molecule type" value="Genomic_DNA"/>
</dbReference>
<evidence type="ECO:0000313" key="3">
    <source>
        <dbReference type="Proteomes" id="UP001234178"/>
    </source>
</evidence>
<proteinExistence type="predicted"/>